<evidence type="ECO:0000259" key="6">
    <source>
        <dbReference type="Pfam" id="PF00005"/>
    </source>
</evidence>
<dbReference type="KEGG" id="tfr:BR63_10415"/>
<dbReference type="InterPro" id="IPR003439">
    <property type="entry name" value="ABC_transporter-like_ATP-bd"/>
</dbReference>
<dbReference type="Pfam" id="PF00005">
    <property type="entry name" value="ABC_tran"/>
    <property type="match status" value="1"/>
</dbReference>
<sequence length="157" mass="17296">MPVLEIINCTKKFGNFTAVDAVKLKVEAGDFLGLLGPNGAGKTTLIRMVCGLLKPTGGEIRLFGQIFSRDLYSIKSKIGLIPQHNNLEGELTAWENLEFHGRLFHIPGEERDRKIREVLAFTGLENFKPASRKFFRRHEKEAASGQGPHAPAGTVGP</sequence>
<proteinExistence type="inferred from homology"/>
<reference evidence="7 8" key="1">
    <citation type="journal article" date="2019" name="Front. Microbiol.">
        <title>Thermoanaerosceptrum fracticalcis gen. nov. sp. nov., a Novel Fumarate-Fermenting Microorganism From a Deep Fractured Carbonate Aquifer of the US Great Basin.</title>
        <authorList>
            <person name="Hamilton-Brehm S.D."/>
            <person name="Stewart L.E."/>
            <person name="Zavarin M."/>
            <person name="Caldwell M."/>
            <person name="Lawson P.A."/>
            <person name="Onstott T.C."/>
            <person name="Grzymski J."/>
            <person name="Neveux I."/>
            <person name="Lollar B.S."/>
            <person name="Russell C.E."/>
            <person name="Moser D.P."/>
        </authorList>
    </citation>
    <scope>NUCLEOTIDE SEQUENCE [LARGE SCALE GENOMIC DNA]</scope>
    <source>
        <strain evidence="7 8">DRI-13</strain>
    </source>
</reference>
<dbReference type="PANTHER" id="PTHR42711:SF5">
    <property type="entry name" value="ABC TRANSPORTER ATP-BINDING PROTEIN NATA"/>
    <property type="match status" value="1"/>
</dbReference>
<organism evidence="7 8">
    <name type="scientific">Thermanaerosceptrum fracticalcis</name>
    <dbReference type="NCBI Taxonomy" id="1712410"/>
    <lineage>
        <taxon>Bacteria</taxon>
        <taxon>Bacillati</taxon>
        <taxon>Bacillota</taxon>
        <taxon>Clostridia</taxon>
        <taxon>Eubacteriales</taxon>
        <taxon>Peptococcaceae</taxon>
        <taxon>Thermanaerosceptrum</taxon>
    </lineage>
</organism>
<dbReference type="AlphaFoldDB" id="A0A7G6E3M8"/>
<feature type="region of interest" description="Disordered" evidence="5">
    <location>
        <begin position="138"/>
        <end position="157"/>
    </location>
</feature>
<gene>
    <name evidence="7" type="ORF">BR63_10415</name>
</gene>
<dbReference type="GO" id="GO:0005524">
    <property type="term" value="F:ATP binding"/>
    <property type="evidence" value="ECO:0007669"/>
    <property type="project" value="UniProtKB-KW"/>
</dbReference>
<dbReference type="EMBL" id="CP045798">
    <property type="protein sequence ID" value="QNB46682.1"/>
    <property type="molecule type" value="Genomic_DNA"/>
</dbReference>
<dbReference type="GO" id="GO:0016887">
    <property type="term" value="F:ATP hydrolysis activity"/>
    <property type="evidence" value="ECO:0007669"/>
    <property type="project" value="InterPro"/>
</dbReference>
<evidence type="ECO:0000256" key="1">
    <source>
        <dbReference type="ARBA" id="ARBA00005417"/>
    </source>
</evidence>
<protein>
    <submittedName>
        <fullName evidence="7">ATP-binding cassette domain-containing protein</fullName>
    </submittedName>
</protein>
<dbReference type="Gene3D" id="3.40.50.300">
    <property type="entry name" value="P-loop containing nucleotide triphosphate hydrolases"/>
    <property type="match status" value="1"/>
</dbReference>
<dbReference type="InterPro" id="IPR027417">
    <property type="entry name" value="P-loop_NTPase"/>
</dbReference>
<dbReference type="Proteomes" id="UP000515847">
    <property type="component" value="Chromosome"/>
</dbReference>
<evidence type="ECO:0000256" key="3">
    <source>
        <dbReference type="ARBA" id="ARBA00022741"/>
    </source>
</evidence>
<evidence type="ECO:0000256" key="4">
    <source>
        <dbReference type="ARBA" id="ARBA00022840"/>
    </source>
</evidence>
<evidence type="ECO:0000256" key="5">
    <source>
        <dbReference type="SAM" id="MobiDB-lite"/>
    </source>
</evidence>
<keyword evidence="2" id="KW-0813">Transport</keyword>
<evidence type="ECO:0000256" key="2">
    <source>
        <dbReference type="ARBA" id="ARBA00022448"/>
    </source>
</evidence>
<feature type="domain" description="ABC transporter" evidence="6">
    <location>
        <begin position="20"/>
        <end position="128"/>
    </location>
</feature>
<keyword evidence="4 7" id="KW-0067">ATP-binding</keyword>
<dbReference type="SUPFAM" id="SSF52540">
    <property type="entry name" value="P-loop containing nucleoside triphosphate hydrolases"/>
    <property type="match status" value="1"/>
</dbReference>
<name>A0A7G6E3M8_THEFR</name>
<dbReference type="PANTHER" id="PTHR42711">
    <property type="entry name" value="ABC TRANSPORTER ATP-BINDING PROTEIN"/>
    <property type="match status" value="1"/>
</dbReference>
<keyword evidence="8" id="KW-1185">Reference proteome</keyword>
<evidence type="ECO:0000313" key="7">
    <source>
        <dbReference type="EMBL" id="QNB46682.1"/>
    </source>
</evidence>
<comment type="similarity">
    <text evidence="1">Belongs to the ABC transporter superfamily.</text>
</comment>
<dbReference type="OrthoDB" id="1805624at2"/>
<accession>A0A7G6E3M8</accession>
<evidence type="ECO:0000313" key="8">
    <source>
        <dbReference type="Proteomes" id="UP000515847"/>
    </source>
</evidence>
<keyword evidence="3" id="KW-0547">Nucleotide-binding</keyword>
<dbReference type="InterPro" id="IPR050763">
    <property type="entry name" value="ABC_transporter_ATP-binding"/>
</dbReference>